<proteinExistence type="predicted"/>
<dbReference type="EMBL" id="CAJPDQ010000010">
    <property type="protein sequence ID" value="CAF9915317.1"/>
    <property type="molecule type" value="Genomic_DNA"/>
</dbReference>
<protein>
    <recommendedName>
        <fullName evidence="3">Nucleoside phosphorylase domain-containing protein</fullName>
    </recommendedName>
</protein>
<dbReference type="GO" id="GO:0009116">
    <property type="term" value="P:nucleoside metabolic process"/>
    <property type="evidence" value="ECO:0007669"/>
    <property type="project" value="InterPro"/>
</dbReference>
<dbReference type="PANTHER" id="PTHR46082:SF11">
    <property type="entry name" value="AAA+ ATPASE DOMAIN-CONTAINING PROTEIN-RELATED"/>
    <property type="match status" value="1"/>
</dbReference>
<dbReference type="Gene3D" id="3.40.50.1580">
    <property type="entry name" value="Nucleoside phosphorylase domain"/>
    <property type="match status" value="1"/>
</dbReference>
<comment type="caution">
    <text evidence="1">The sequence shown here is derived from an EMBL/GenBank/DDBJ whole genome shotgun (WGS) entry which is preliminary data.</text>
</comment>
<name>A0A8H3F3F5_9LECA</name>
<dbReference type="InterPro" id="IPR035994">
    <property type="entry name" value="Nucleoside_phosphorylase_sf"/>
</dbReference>
<reference evidence="1" key="1">
    <citation type="submission" date="2021-03" db="EMBL/GenBank/DDBJ databases">
        <authorList>
            <person name="Tagirdzhanova G."/>
        </authorList>
    </citation>
    <scope>NUCLEOTIDE SEQUENCE</scope>
</reference>
<dbReference type="AlphaFoldDB" id="A0A8H3F3F5"/>
<dbReference type="OrthoDB" id="1577640at2759"/>
<dbReference type="Proteomes" id="UP000664169">
    <property type="component" value="Unassembled WGS sequence"/>
</dbReference>
<dbReference type="InterPro" id="IPR053137">
    <property type="entry name" value="NLR-like"/>
</dbReference>
<organism evidence="1 2">
    <name type="scientific">Gomphillus americanus</name>
    <dbReference type="NCBI Taxonomy" id="1940652"/>
    <lineage>
        <taxon>Eukaryota</taxon>
        <taxon>Fungi</taxon>
        <taxon>Dikarya</taxon>
        <taxon>Ascomycota</taxon>
        <taxon>Pezizomycotina</taxon>
        <taxon>Lecanoromycetes</taxon>
        <taxon>OSLEUM clade</taxon>
        <taxon>Ostropomycetidae</taxon>
        <taxon>Ostropales</taxon>
        <taxon>Graphidaceae</taxon>
        <taxon>Gomphilloideae</taxon>
        <taxon>Gomphillus</taxon>
    </lineage>
</organism>
<dbReference type="SUPFAM" id="SSF53167">
    <property type="entry name" value="Purine and uridine phosphorylases"/>
    <property type="match status" value="1"/>
</dbReference>
<dbReference type="PANTHER" id="PTHR46082">
    <property type="entry name" value="ATP/GTP-BINDING PROTEIN-RELATED"/>
    <property type="match status" value="1"/>
</dbReference>
<gene>
    <name evidence="1" type="ORF">GOMPHAMPRED_000695</name>
</gene>
<sequence>MSNRTEHYTVAWICSLETEYLVACELLDEEYSDVPWIDQSVDPNTYKFGRMHEHSVVIACLPKGSRGADTASMVAARLMITFRHIRFGLMVGIAGGAPSLEHDIRLGDVVVSSLTAGYGGVIQYDYGKAIQGQEFWPTRYLTPPPEILRSALVRLGTEHTRNSHQIQKTISDMLLRKPELLEVYSRPSRDDLYKASYVHSDGETCDCRGTIDTRNPANLEPRTERPSLCDDPVIHYGLIASASTHMRDAHARDALAKKHEVLCFEMEAAGLMDQFRCLVIRGIYHYADTHKNNDWQGYAAATAAAYAKELLSVISGTTEQHMSAIERNGSLLDDTHGKLAAQSSSVGTVPKLDAYQMSDADLHNHLGVKMLYVIR</sequence>
<evidence type="ECO:0000313" key="1">
    <source>
        <dbReference type="EMBL" id="CAF9915317.1"/>
    </source>
</evidence>
<evidence type="ECO:0000313" key="2">
    <source>
        <dbReference type="Proteomes" id="UP000664169"/>
    </source>
</evidence>
<accession>A0A8H3F3F5</accession>
<keyword evidence="2" id="KW-1185">Reference proteome</keyword>
<evidence type="ECO:0008006" key="3">
    <source>
        <dbReference type="Google" id="ProtNLM"/>
    </source>
</evidence>
<dbReference type="GO" id="GO:0003824">
    <property type="term" value="F:catalytic activity"/>
    <property type="evidence" value="ECO:0007669"/>
    <property type="project" value="InterPro"/>
</dbReference>